<evidence type="ECO:0000313" key="2">
    <source>
        <dbReference type="Proteomes" id="UP000281028"/>
    </source>
</evidence>
<dbReference type="AlphaFoldDB" id="A0A9Q5DEU7"/>
<proteinExistence type="predicted"/>
<evidence type="ECO:0000313" key="1">
    <source>
        <dbReference type="EMBL" id="NSL90762.1"/>
    </source>
</evidence>
<protein>
    <submittedName>
        <fullName evidence="1">Uncharacterized protein</fullName>
    </submittedName>
</protein>
<sequence>MSEVVGRGTADYNRRSYFACVNINQGEVARVTNEHESVFHNTNGDFLTILAKEGSVNEWNWNVAAQSSVYLYSVKDKSKKMLGKGLSLPDAESYTITPEEKFLFILIVRNRIILAMRFQLESSETSQKELILIGPRN</sequence>
<keyword evidence="2" id="KW-1185">Reference proteome</keyword>
<reference evidence="1" key="1">
    <citation type="submission" date="2020-05" db="EMBL/GenBank/DDBJ databases">
        <title>Chitinophaga laudate sp. nov., isolated from a tropical peat swamp.</title>
        <authorList>
            <person name="Goh C.B.S."/>
            <person name="Lee M.S."/>
            <person name="Parimannan S."/>
            <person name="Pasbakhsh P."/>
            <person name="Yule C.M."/>
            <person name="Rajandas H."/>
            <person name="Loke S."/>
            <person name="Croft L."/>
            <person name="Tan J.B.L."/>
        </authorList>
    </citation>
    <scope>NUCLEOTIDE SEQUENCE</scope>
    <source>
        <strain evidence="1">Mgbs1</strain>
    </source>
</reference>
<name>A0A9Q5DEU7_9BACT</name>
<dbReference type="Proteomes" id="UP000281028">
    <property type="component" value="Unassembled WGS sequence"/>
</dbReference>
<accession>A0A9Q5DEU7</accession>
<comment type="caution">
    <text evidence="1">The sequence shown here is derived from an EMBL/GenBank/DDBJ whole genome shotgun (WGS) entry which is preliminary data.</text>
</comment>
<organism evidence="1 2">
    <name type="scientific">Chitinophaga solisilvae</name>
    <dbReference type="NCBI Taxonomy" id="1233460"/>
    <lineage>
        <taxon>Bacteria</taxon>
        <taxon>Pseudomonadati</taxon>
        <taxon>Bacteroidota</taxon>
        <taxon>Chitinophagia</taxon>
        <taxon>Chitinophagales</taxon>
        <taxon>Chitinophagaceae</taxon>
        <taxon>Chitinophaga</taxon>
    </lineage>
</organism>
<gene>
    <name evidence="1" type="ORF">ECE50_028320</name>
</gene>
<dbReference type="EMBL" id="RIAR02000001">
    <property type="protein sequence ID" value="NSL90762.1"/>
    <property type="molecule type" value="Genomic_DNA"/>
</dbReference>